<keyword evidence="6 13" id="KW-0479">Metal-binding</keyword>
<proteinExistence type="inferred from homology"/>
<dbReference type="Proteomes" id="UP000317315">
    <property type="component" value="Unassembled WGS sequence"/>
</dbReference>
<keyword evidence="9 13" id="KW-0460">Magnesium</keyword>
<dbReference type="GO" id="GO:0004826">
    <property type="term" value="F:phenylalanine-tRNA ligase activity"/>
    <property type="evidence" value="ECO:0007669"/>
    <property type="project" value="UniProtKB-UniRule"/>
</dbReference>
<dbReference type="PANTHER" id="PTHR11538:SF41">
    <property type="entry name" value="PHENYLALANINE--TRNA LIGASE, MITOCHONDRIAL"/>
    <property type="match status" value="1"/>
</dbReference>
<evidence type="ECO:0000256" key="3">
    <source>
        <dbReference type="ARBA" id="ARBA00011209"/>
    </source>
</evidence>
<dbReference type="PANTHER" id="PTHR11538">
    <property type="entry name" value="PHENYLALANYL-TRNA SYNTHETASE"/>
    <property type="match status" value="1"/>
</dbReference>
<evidence type="ECO:0000256" key="7">
    <source>
        <dbReference type="ARBA" id="ARBA00022741"/>
    </source>
</evidence>
<dbReference type="InterPro" id="IPR002319">
    <property type="entry name" value="Phenylalanyl-tRNA_Synthase"/>
</dbReference>
<dbReference type="InterPro" id="IPR006195">
    <property type="entry name" value="aa-tRNA-synth_II"/>
</dbReference>
<dbReference type="CDD" id="cd00496">
    <property type="entry name" value="PheRS_alpha_core"/>
    <property type="match status" value="1"/>
</dbReference>
<organism evidence="15 16">
    <name type="scientific">Balnearium lithotrophicum</name>
    <dbReference type="NCBI Taxonomy" id="223788"/>
    <lineage>
        <taxon>Bacteria</taxon>
        <taxon>Pseudomonadati</taxon>
        <taxon>Aquificota</taxon>
        <taxon>Aquificia</taxon>
        <taxon>Desulfurobacteriales</taxon>
        <taxon>Desulfurobacteriaceae</taxon>
        <taxon>Balnearium</taxon>
    </lineage>
</organism>
<keyword evidence="11 13" id="KW-0030">Aminoacyl-tRNA synthetase</keyword>
<dbReference type="AlphaFoldDB" id="A0A521BDL8"/>
<keyword evidence="4 13" id="KW-0963">Cytoplasm</keyword>
<dbReference type="GO" id="GO:0005737">
    <property type="term" value="C:cytoplasm"/>
    <property type="evidence" value="ECO:0007669"/>
    <property type="project" value="UniProtKB-SubCell"/>
</dbReference>
<comment type="similarity">
    <text evidence="2 13">Belongs to the class-II aminoacyl-tRNA synthetase family. Phe-tRNA synthetase alpha subunit type 1 subfamily.</text>
</comment>
<dbReference type="GO" id="GO:0000049">
    <property type="term" value="F:tRNA binding"/>
    <property type="evidence" value="ECO:0007669"/>
    <property type="project" value="InterPro"/>
</dbReference>
<dbReference type="FunFam" id="3.30.930.10:FF:000003">
    <property type="entry name" value="Phenylalanine--tRNA ligase alpha subunit"/>
    <property type="match status" value="1"/>
</dbReference>
<dbReference type="NCBIfam" id="TIGR00468">
    <property type="entry name" value="pheS"/>
    <property type="match status" value="1"/>
</dbReference>
<keyword evidence="7 13" id="KW-0547">Nucleotide-binding</keyword>
<comment type="cofactor">
    <cofactor evidence="13">
        <name>Mg(2+)</name>
        <dbReference type="ChEBI" id="CHEBI:18420"/>
    </cofactor>
    <text evidence="13">Binds 2 magnesium ions per tetramer.</text>
</comment>
<keyword evidence="16" id="KW-1185">Reference proteome</keyword>
<dbReference type="SUPFAM" id="SSF46589">
    <property type="entry name" value="tRNA-binding arm"/>
    <property type="match status" value="1"/>
</dbReference>
<dbReference type="EMBL" id="FXTM01000005">
    <property type="protein sequence ID" value="SMO45149.1"/>
    <property type="molecule type" value="Genomic_DNA"/>
</dbReference>
<evidence type="ECO:0000256" key="13">
    <source>
        <dbReference type="HAMAP-Rule" id="MF_00281"/>
    </source>
</evidence>
<dbReference type="InterPro" id="IPR004188">
    <property type="entry name" value="Phe-tRNA_ligase_II_N"/>
</dbReference>
<evidence type="ECO:0000313" key="16">
    <source>
        <dbReference type="Proteomes" id="UP000317315"/>
    </source>
</evidence>
<evidence type="ECO:0000256" key="9">
    <source>
        <dbReference type="ARBA" id="ARBA00022842"/>
    </source>
</evidence>
<evidence type="ECO:0000259" key="14">
    <source>
        <dbReference type="PROSITE" id="PS50862"/>
    </source>
</evidence>
<dbReference type="Pfam" id="PF02912">
    <property type="entry name" value="Phe_tRNA-synt_N"/>
    <property type="match status" value="1"/>
</dbReference>
<evidence type="ECO:0000256" key="10">
    <source>
        <dbReference type="ARBA" id="ARBA00022917"/>
    </source>
</evidence>
<reference evidence="15 16" key="1">
    <citation type="submission" date="2017-05" db="EMBL/GenBank/DDBJ databases">
        <authorList>
            <person name="Varghese N."/>
            <person name="Submissions S."/>
        </authorList>
    </citation>
    <scope>NUCLEOTIDE SEQUENCE [LARGE SCALE GENOMIC DNA]</scope>
    <source>
        <strain evidence="15 16">DSM 16304</strain>
    </source>
</reference>
<keyword evidence="5 13" id="KW-0436">Ligase</keyword>
<feature type="domain" description="Aminoacyl-transfer RNA synthetases class-II family profile" evidence="14">
    <location>
        <begin position="119"/>
        <end position="319"/>
    </location>
</feature>
<dbReference type="Pfam" id="PF01409">
    <property type="entry name" value="tRNA-synt_2d"/>
    <property type="match status" value="1"/>
</dbReference>
<protein>
    <recommendedName>
        <fullName evidence="13">Phenylalanine--tRNA ligase alpha subunit</fullName>
        <ecNumber evidence="13">6.1.1.20</ecNumber>
    </recommendedName>
    <alternativeName>
        <fullName evidence="13">Phenylalanyl-tRNA synthetase alpha subunit</fullName>
        <shortName evidence="13">PheRS</shortName>
    </alternativeName>
</protein>
<comment type="catalytic activity">
    <reaction evidence="12 13">
        <text>tRNA(Phe) + L-phenylalanine + ATP = L-phenylalanyl-tRNA(Phe) + AMP + diphosphate + H(+)</text>
        <dbReference type="Rhea" id="RHEA:19413"/>
        <dbReference type="Rhea" id="RHEA-COMP:9668"/>
        <dbReference type="Rhea" id="RHEA-COMP:9699"/>
        <dbReference type="ChEBI" id="CHEBI:15378"/>
        <dbReference type="ChEBI" id="CHEBI:30616"/>
        <dbReference type="ChEBI" id="CHEBI:33019"/>
        <dbReference type="ChEBI" id="CHEBI:58095"/>
        <dbReference type="ChEBI" id="CHEBI:78442"/>
        <dbReference type="ChEBI" id="CHEBI:78531"/>
        <dbReference type="ChEBI" id="CHEBI:456215"/>
        <dbReference type="EC" id="6.1.1.20"/>
    </reaction>
</comment>
<dbReference type="GO" id="GO:0000287">
    <property type="term" value="F:magnesium ion binding"/>
    <property type="evidence" value="ECO:0007669"/>
    <property type="project" value="UniProtKB-UniRule"/>
</dbReference>
<evidence type="ECO:0000256" key="4">
    <source>
        <dbReference type="ARBA" id="ARBA00022490"/>
    </source>
</evidence>
<name>A0A521BDL8_9BACT</name>
<keyword evidence="10 13" id="KW-0648">Protein biosynthesis</keyword>
<dbReference type="InterPro" id="IPR045864">
    <property type="entry name" value="aa-tRNA-synth_II/BPL/LPL"/>
</dbReference>
<evidence type="ECO:0000256" key="5">
    <source>
        <dbReference type="ARBA" id="ARBA00022598"/>
    </source>
</evidence>
<evidence type="ECO:0000256" key="1">
    <source>
        <dbReference type="ARBA" id="ARBA00004496"/>
    </source>
</evidence>
<dbReference type="InterPro" id="IPR004529">
    <property type="entry name" value="Phe-tRNA-synth_IIc_asu"/>
</dbReference>
<feature type="binding site" evidence="13">
    <location>
        <position position="255"/>
    </location>
    <ligand>
        <name>Mg(2+)</name>
        <dbReference type="ChEBI" id="CHEBI:18420"/>
        <note>shared with beta subunit</note>
    </ligand>
</feature>
<evidence type="ECO:0000256" key="6">
    <source>
        <dbReference type="ARBA" id="ARBA00022723"/>
    </source>
</evidence>
<evidence type="ECO:0000256" key="8">
    <source>
        <dbReference type="ARBA" id="ARBA00022840"/>
    </source>
</evidence>
<dbReference type="EC" id="6.1.1.20" evidence="13"/>
<gene>
    <name evidence="13" type="primary">pheS</name>
    <name evidence="15" type="ORF">SAMN06269117_1055</name>
</gene>
<evidence type="ECO:0000256" key="12">
    <source>
        <dbReference type="ARBA" id="ARBA00049255"/>
    </source>
</evidence>
<dbReference type="InterPro" id="IPR022911">
    <property type="entry name" value="Phe_tRNA_ligase_alpha1_bac"/>
</dbReference>
<sequence>MAGIENLQRLKEEFFKRLDESSNLQDVENLRVEYLGRKGKVTELLKKIPTLPPEERRDFGRACNQLKGELERALKEKIKEFKEKEKLERLRKEKIDVTLPGRRKPLGALHPVTKTLKEIVKIFTSMGFSIAEGPEIETDFYNFEALNIPKGHPAREMQDTFYISDEIVLRTHTSPVQVRVMEKHQPPIQIIAPGKVYRKDADVTHTPMFHQVEGLMVDRSVTFSDLKGVLELFLKEIFGSDTKVRFRPSYFPFTEPSAEVDIGCVICGGKGCKVCKGTGWLEILGCGMVDPAVFKSVNINPEVYQGFAFGMGVERIAMLKYGIDDLRLFFENDLRFLRQFKGV</sequence>
<dbReference type="SUPFAM" id="SSF55681">
    <property type="entry name" value="Class II aaRS and biotin synthetases"/>
    <property type="match status" value="1"/>
</dbReference>
<dbReference type="Gene3D" id="3.30.930.10">
    <property type="entry name" value="Bira Bifunctional Protein, Domain 2"/>
    <property type="match status" value="1"/>
</dbReference>
<evidence type="ECO:0000256" key="2">
    <source>
        <dbReference type="ARBA" id="ARBA00010207"/>
    </source>
</evidence>
<evidence type="ECO:0000256" key="11">
    <source>
        <dbReference type="ARBA" id="ARBA00023146"/>
    </source>
</evidence>
<dbReference type="HAMAP" id="MF_00281">
    <property type="entry name" value="Phe_tRNA_synth_alpha1"/>
    <property type="match status" value="1"/>
</dbReference>
<dbReference type="OrthoDB" id="9800719at2"/>
<dbReference type="RefSeq" id="WP_142934323.1">
    <property type="nucleotide sequence ID" value="NZ_FXTM01000005.1"/>
</dbReference>
<dbReference type="GO" id="GO:0006432">
    <property type="term" value="P:phenylalanyl-tRNA aminoacylation"/>
    <property type="evidence" value="ECO:0007669"/>
    <property type="project" value="UniProtKB-UniRule"/>
</dbReference>
<comment type="subunit">
    <text evidence="3 13">Tetramer of two alpha and two beta subunits.</text>
</comment>
<dbReference type="PROSITE" id="PS50862">
    <property type="entry name" value="AA_TRNA_LIGASE_II"/>
    <property type="match status" value="1"/>
</dbReference>
<comment type="subcellular location">
    <subcellularLocation>
        <location evidence="1 13">Cytoplasm</location>
    </subcellularLocation>
</comment>
<evidence type="ECO:0000313" key="15">
    <source>
        <dbReference type="EMBL" id="SMO45149.1"/>
    </source>
</evidence>
<accession>A0A521BDL8</accession>
<keyword evidence="8 13" id="KW-0067">ATP-binding</keyword>
<dbReference type="GO" id="GO:0005524">
    <property type="term" value="F:ATP binding"/>
    <property type="evidence" value="ECO:0007669"/>
    <property type="project" value="UniProtKB-UniRule"/>
</dbReference>
<dbReference type="InterPro" id="IPR010978">
    <property type="entry name" value="tRNA-bd_arm"/>
</dbReference>